<dbReference type="NCBIfam" id="TIGR04123">
    <property type="entry name" value="P_estr_lig_assc"/>
    <property type="match status" value="1"/>
</dbReference>
<dbReference type="PANTHER" id="PTHR39323">
    <property type="entry name" value="BLR1149 PROTEIN"/>
    <property type="match status" value="1"/>
</dbReference>
<dbReference type="InterPro" id="IPR004843">
    <property type="entry name" value="Calcineurin-like_PHP"/>
</dbReference>
<organism evidence="2 3">
    <name type="scientific">Cyclonatronum proteinivorum</name>
    <dbReference type="NCBI Taxonomy" id="1457365"/>
    <lineage>
        <taxon>Bacteria</taxon>
        <taxon>Pseudomonadati</taxon>
        <taxon>Balneolota</taxon>
        <taxon>Balneolia</taxon>
        <taxon>Balneolales</taxon>
        <taxon>Cyclonatronaceae</taxon>
        <taxon>Cyclonatronum</taxon>
    </lineage>
</organism>
<evidence type="ECO:0000259" key="1">
    <source>
        <dbReference type="Pfam" id="PF00149"/>
    </source>
</evidence>
<gene>
    <name evidence="2" type="ORF">CYPRO_2585</name>
</gene>
<sequence length="224" mass="25290">MLNTAVTPLNFYAISLQLLPEKAIYRPETRTLYLTDTHFGKAGTFRRGGVPLPGGHNRADYDRLNRLIETHGPKRMVFLGDLFHSFINEEWQQFTEWRAAHSLISMLLIEGNHDVLLPDDYLQANLIVQPEGFEDDGLILNHHPRNDERAGPDLKPSLCGHIHPGVRLSGPGRQFERLPCFWHSVSRKQLMLPAFGSFTGLGNISPENTDSIFVIAGEDVVQLQ</sequence>
<dbReference type="PANTHER" id="PTHR39323:SF1">
    <property type="entry name" value="BLR1149 PROTEIN"/>
    <property type="match status" value="1"/>
</dbReference>
<dbReference type="InterPro" id="IPR026336">
    <property type="entry name" value="PdeM-like"/>
</dbReference>
<dbReference type="KEGG" id="cprv:CYPRO_2585"/>
<dbReference type="GO" id="GO:0016787">
    <property type="term" value="F:hydrolase activity"/>
    <property type="evidence" value="ECO:0007669"/>
    <property type="project" value="InterPro"/>
</dbReference>
<keyword evidence="3" id="KW-1185">Reference proteome</keyword>
<name>A0A345UMX5_9BACT</name>
<proteinExistence type="predicted"/>
<evidence type="ECO:0000313" key="3">
    <source>
        <dbReference type="Proteomes" id="UP000254808"/>
    </source>
</evidence>
<dbReference type="Gene3D" id="3.60.21.10">
    <property type="match status" value="1"/>
</dbReference>
<dbReference type="InterPro" id="IPR024173">
    <property type="entry name" value="Pesterase_MJ0037-like"/>
</dbReference>
<dbReference type="Pfam" id="PF00149">
    <property type="entry name" value="Metallophos"/>
    <property type="match status" value="1"/>
</dbReference>
<feature type="domain" description="Calcineurin-like phosphoesterase" evidence="1">
    <location>
        <begin position="30"/>
        <end position="147"/>
    </location>
</feature>
<dbReference type="PIRSF" id="PIRSF000887">
    <property type="entry name" value="Pesterase_MJ0037"/>
    <property type="match status" value="1"/>
</dbReference>
<dbReference type="InterPro" id="IPR029052">
    <property type="entry name" value="Metallo-depent_PP-like"/>
</dbReference>
<reference evidence="2 3" key="1">
    <citation type="submission" date="2018-03" db="EMBL/GenBank/DDBJ databases">
        <title>Phenotypic and genomic properties of Cyclonatronum proteinivorum gen. nov., sp. nov., a haloalkaliphilic bacteroidete from soda lakes possessing Na+-translocating rhodopsin.</title>
        <authorList>
            <person name="Toshchakov S.V."/>
            <person name="Korzhenkov A."/>
            <person name="Samarov N.I."/>
            <person name="Kublanov I.V."/>
            <person name="Muntyan M.S."/>
            <person name="Sorokin D.Y."/>
        </authorList>
    </citation>
    <scope>NUCLEOTIDE SEQUENCE [LARGE SCALE GENOMIC DNA]</scope>
    <source>
        <strain evidence="2 3">Omega</strain>
    </source>
</reference>
<dbReference type="Proteomes" id="UP000254808">
    <property type="component" value="Chromosome"/>
</dbReference>
<dbReference type="EMBL" id="CP027806">
    <property type="protein sequence ID" value="AXJ01827.1"/>
    <property type="molecule type" value="Genomic_DNA"/>
</dbReference>
<evidence type="ECO:0000313" key="2">
    <source>
        <dbReference type="EMBL" id="AXJ01827.1"/>
    </source>
</evidence>
<accession>A0A345UMX5</accession>
<protein>
    <submittedName>
        <fullName evidence="2">Putative phosphoesterase</fullName>
    </submittedName>
</protein>
<dbReference type="AlphaFoldDB" id="A0A345UMX5"/>
<dbReference type="SUPFAM" id="SSF56300">
    <property type="entry name" value="Metallo-dependent phosphatases"/>
    <property type="match status" value="1"/>
</dbReference>